<keyword evidence="3" id="KW-0347">Helicase</keyword>
<evidence type="ECO:0000259" key="2">
    <source>
        <dbReference type="Pfam" id="PF00271"/>
    </source>
</evidence>
<accession>A0A1G7FUS8</accession>
<dbReference type="OrthoDB" id="9814088at2"/>
<dbReference type="Proteomes" id="UP000198517">
    <property type="component" value="Unassembled WGS sequence"/>
</dbReference>
<dbReference type="SUPFAM" id="SSF52540">
    <property type="entry name" value="P-loop containing nucleoside triphosphate hydrolases"/>
    <property type="match status" value="2"/>
</dbReference>
<dbReference type="GO" id="GO:0005524">
    <property type="term" value="F:ATP binding"/>
    <property type="evidence" value="ECO:0007669"/>
    <property type="project" value="InterPro"/>
</dbReference>
<keyword evidence="3" id="KW-0378">Hydrolase</keyword>
<dbReference type="Pfam" id="PF00271">
    <property type="entry name" value="Helicase_C"/>
    <property type="match status" value="1"/>
</dbReference>
<dbReference type="Pfam" id="PF00176">
    <property type="entry name" value="SNF2-rel_dom"/>
    <property type="match status" value="1"/>
</dbReference>
<sequence length="517" mass="60143">MAINKIPRITMSFDTIDYEGSTEKAYKCILNKKVQWIPKSVSSPVQGFKNKLNIAPFLFQNLTGRVPQTLDTFEIEEVEDNRQYHTLEDYPLVNPYGVLLKPLQWERVQKIWRLNVFSINAEMRTGKTFMASVVINSRYHAGMINRLLVVAPLRVKNVWQSMFERLDLAECQFVPIEHFSNIHKRDNLELNIDEKTFVVIDESHTIKNKDSFRTQHFIKLCRKAKHKCTITGTPIGLHAGDLFFQFHFLDPFILGYESFDKMAQSHLLYGGNEGKKVIGYTNIETISQRISPYVLQLTRKELGEERPVTYSKIHYSLKNREAYNNLAAKYFAVIDTFSKFEIMRLNTRLQQSACGFILDDKEQVAGFEDNGRITKLQELIKRRKGIGVVYFKYTQEAEAIKKKLQCPVIWGANSQKEFERITKDFNEGKIPILLVQQRLSQGFSLRRADYIVYFSTIYDYIIRSQSMDRAKEGNAPLEIIDLIADGTIDERIQEVIDFKSDVFSAINKEVKLRQYVQ</sequence>
<proteinExistence type="predicted"/>
<dbReference type="STRING" id="1071918.SAMN05421544_1286"/>
<dbReference type="InterPro" id="IPR038718">
    <property type="entry name" value="SNF2-like_sf"/>
</dbReference>
<keyword evidence="3" id="KW-0067">ATP-binding</keyword>
<dbReference type="InterPro" id="IPR000330">
    <property type="entry name" value="SNF2_N"/>
</dbReference>
<feature type="domain" description="Helicase C-terminal" evidence="2">
    <location>
        <begin position="373"/>
        <end position="470"/>
    </location>
</feature>
<evidence type="ECO:0000259" key="1">
    <source>
        <dbReference type="Pfam" id="PF00176"/>
    </source>
</evidence>
<feature type="domain" description="SNF2 N-terminal" evidence="1">
    <location>
        <begin position="167"/>
        <end position="338"/>
    </location>
</feature>
<dbReference type="GO" id="GO:0004386">
    <property type="term" value="F:helicase activity"/>
    <property type="evidence" value="ECO:0007669"/>
    <property type="project" value="UniProtKB-KW"/>
</dbReference>
<evidence type="ECO:0000313" key="3">
    <source>
        <dbReference type="EMBL" id="SDE79628.1"/>
    </source>
</evidence>
<dbReference type="AlphaFoldDB" id="A0A1G7FUS8"/>
<dbReference type="Gene3D" id="3.40.50.300">
    <property type="entry name" value="P-loop containing nucleotide triphosphate hydrolases"/>
    <property type="match status" value="1"/>
</dbReference>
<dbReference type="PANTHER" id="PTHR10799">
    <property type="entry name" value="SNF2/RAD54 HELICASE FAMILY"/>
    <property type="match status" value="1"/>
</dbReference>
<gene>
    <name evidence="3" type="ORF">SAMN05421544_1286</name>
</gene>
<dbReference type="EMBL" id="FNAS01000028">
    <property type="protein sequence ID" value="SDE79628.1"/>
    <property type="molecule type" value="Genomic_DNA"/>
</dbReference>
<reference evidence="3 4" key="1">
    <citation type="submission" date="2016-10" db="EMBL/GenBank/DDBJ databases">
        <authorList>
            <person name="de Groot N.N."/>
        </authorList>
    </citation>
    <scope>NUCLEOTIDE SEQUENCE [LARGE SCALE GENOMIC DNA]</scope>
    <source>
        <strain evidence="3 4">DSM 24015</strain>
    </source>
</reference>
<keyword evidence="4" id="KW-1185">Reference proteome</keyword>
<dbReference type="InterPro" id="IPR027417">
    <property type="entry name" value="P-loop_NTPase"/>
</dbReference>
<dbReference type="RefSeq" id="WP_092738069.1">
    <property type="nucleotide sequence ID" value="NZ_FNAS01000028.1"/>
</dbReference>
<dbReference type="InterPro" id="IPR001650">
    <property type="entry name" value="Helicase_C-like"/>
</dbReference>
<evidence type="ECO:0000313" key="4">
    <source>
        <dbReference type="Proteomes" id="UP000198517"/>
    </source>
</evidence>
<name>A0A1G7FUS8_9FLAO</name>
<organism evidence="3 4">
    <name type="scientific">Riemerella columbipharyngis</name>
    <dbReference type="NCBI Taxonomy" id="1071918"/>
    <lineage>
        <taxon>Bacteria</taxon>
        <taxon>Pseudomonadati</taxon>
        <taxon>Bacteroidota</taxon>
        <taxon>Flavobacteriia</taxon>
        <taxon>Flavobacteriales</taxon>
        <taxon>Weeksellaceae</taxon>
        <taxon>Riemerella</taxon>
    </lineage>
</organism>
<keyword evidence="3" id="KW-0547">Nucleotide-binding</keyword>
<dbReference type="Gene3D" id="3.40.50.10810">
    <property type="entry name" value="Tandem AAA-ATPase domain"/>
    <property type="match status" value="1"/>
</dbReference>
<protein>
    <submittedName>
        <fullName evidence="3">Helicase conserved C-terminal domain-containing protein</fullName>
    </submittedName>
</protein>